<comment type="caution">
    <text evidence="2">The sequence shown here is derived from an EMBL/GenBank/DDBJ whole genome shotgun (WGS) entry which is preliminary data.</text>
</comment>
<feature type="region of interest" description="Disordered" evidence="1">
    <location>
        <begin position="57"/>
        <end position="90"/>
    </location>
</feature>
<organism evidence="2 3">
    <name type="scientific">Tremella mesenterica</name>
    <name type="common">Jelly fungus</name>
    <dbReference type="NCBI Taxonomy" id="5217"/>
    <lineage>
        <taxon>Eukaryota</taxon>
        <taxon>Fungi</taxon>
        <taxon>Dikarya</taxon>
        <taxon>Basidiomycota</taxon>
        <taxon>Agaricomycotina</taxon>
        <taxon>Tremellomycetes</taxon>
        <taxon>Tremellales</taxon>
        <taxon>Tremellaceae</taxon>
        <taxon>Tremella</taxon>
    </lineage>
</organism>
<feature type="region of interest" description="Disordered" evidence="1">
    <location>
        <begin position="1"/>
        <end position="32"/>
    </location>
</feature>
<dbReference type="InParanoid" id="A0A4Q1BNK8"/>
<keyword evidence="3" id="KW-1185">Reference proteome</keyword>
<feature type="compositionally biased region" description="Polar residues" evidence="1">
    <location>
        <begin position="18"/>
        <end position="28"/>
    </location>
</feature>
<gene>
    <name evidence="2" type="ORF">M231_03284</name>
</gene>
<dbReference type="AlphaFoldDB" id="A0A4Q1BNK8"/>
<feature type="region of interest" description="Disordered" evidence="1">
    <location>
        <begin position="220"/>
        <end position="250"/>
    </location>
</feature>
<evidence type="ECO:0000313" key="3">
    <source>
        <dbReference type="Proteomes" id="UP000289152"/>
    </source>
</evidence>
<dbReference type="Proteomes" id="UP000289152">
    <property type="component" value="Unassembled WGS sequence"/>
</dbReference>
<feature type="compositionally biased region" description="Polar residues" evidence="1">
    <location>
        <begin position="57"/>
        <end position="67"/>
    </location>
</feature>
<dbReference type="EMBL" id="SDIL01000031">
    <property type="protein sequence ID" value="RXK39451.1"/>
    <property type="molecule type" value="Genomic_DNA"/>
</dbReference>
<sequence length="250" mass="27564">MGWPGTFSGTPIDPSPQPSQQGAVTYSPFNEERKIRATGLPPLDQMIRNAARNLHPLTTTFPANSRGNPEDSRPGSNQATPSPGLSSGTAIPGQYAALEAWSHDEPRSALALDLTQQYDMHCQVNTSATIHPDGRPPVFHPSVLHTSVESQDYQPFIYSDPTAPIGRQHMNPFHHSQHGGIQGMTVELEVDFEHMRSVSSLPRFLTYRRADGSLASFQVDEAGEQSPVDEPMEDPQQDGWDDANQRWVSR</sequence>
<protein>
    <submittedName>
        <fullName evidence="2">Uncharacterized protein</fullName>
    </submittedName>
</protein>
<evidence type="ECO:0000313" key="2">
    <source>
        <dbReference type="EMBL" id="RXK39451.1"/>
    </source>
</evidence>
<dbReference type="VEuPathDB" id="FungiDB:TREMEDRAFT_60785"/>
<reference evidence="2 3" key="1">
    <citation type="submission" date="2016-06" db="EMBL/GenBank/DDBJ databases">
        <title>Evolution of pathogenesis and genome organization in the Tremellales.</title>
        <authorList>
            <person name="Cuomo C."/>
            <person name="Litvintseva A."/>
            <person name="Heitman J."/>
            <person name="Chen Y."/>
            <person name="Sun S."/>
            <person name="Springer D."/>
            <person name="Dromer F."/>
            <person name="Young S."/>
            <person name="Zeng Q."/>
            <person name="Chapman S."/>
            <person name="Gujja S."/>
            <person name="Saif S."/>
            <person name="Birren B."/>
        </authorList>
    </citation>
    <scope>NUCLEOTIDE SEQUENCE [LARGE SCALE GENOMIC DNA]</scope>
    <source>
        <strain evidence="2 3">ATCC 28783</strain>
    </source>
</reference>
<accession>A0A4Q1BNK8</accession>
<feature type="compositionally biased region" description="Acidic residues" evidence="1">
    <location>
        <begin position="230"/>
        <end position="241"/>
    </location>
</feature>
<name>A0A4Q1BNK8_TREME</name>
<evidence type="ECO:0000256" key="1">
    <source>
        <dbReference type="SAM" id="MobiDB-lite"/>
    </source>
</evidence>
<proteinExistence type="predicted"/>
<feature type="compositionally biased region" description="Polar residues" evidence="1">
    <location>
        <begin position="74"/>
        <end position="89"/>
    </location>
</feature>